<protein>
    <submittedName>
        <fullName evidence="2">NYN domain-containing protein</fullName>
    </submittedName>
</protein>
<dbReference type="Pfam" id="PF12872">
    <property type="entry name" value="OST-HTH"/>
    <property type="match status" value="1"/>
</dbReference>
<reference evidence="2" key="1">
    <citation type="submission" date="2024-05" db="EMBL/GenBank/DDBJ databases">
        <authorList>
            <person name="Yang L."/>
            <person name="Pan L."/>
        </authorList>
    </citation>
    <scope>NUCLEOTIDE SEQUENCE</scope>
    <source>
        <strain evidence="2">FCG-7</strain>
    </source>
</reference>
<dbReference type="GO" id="GO:0004540">
    <property type="term" value="F:RNA nuclease activity"/>
    <property type="evidence" value="ECO:0007669"/>
    <property type="project" value="InterPro"/>
</dbReference>
<evidence type="ECO:0000313" key="2">
    <source>
        <dbReference type="EMBL" id="XBM00807.1"/>
    </source>
</evidence>
<dbReference type="CDD" id="cd11297">
    <property type="entry name" value="PIN_LabA-like_N_1"/>
    <property type="match status" value="1"/>
</dbReference>
<dbReference type="Pfam" id="PF01936">
    <property type="entry name" value="NYN"/>
    <property type="match status" value="1"/>
</dbReference>
<dbReference type="InterPro" id="IPR025605">
    <property type="entry name" value="OST-HTH/LOTUS_dom"/>
</dbReference>
<dbReference type="RefSeq" id="WP_348945137.1">
    <property type="nucleotide sequence ID" value="NZ_CP157355.1"/>
</dbReference>
<dbReference type="CDD" id="cd10146">
    <property type="entry name" value="LabA_like_C"/>
    <property type="match status" value="1"/>
</dbReference>
<dbReference type="Gene3D" id="3.40.50.1010">
    <property type="entry name" value="5'-nuclease"/>
    <property type="match status" value="1"/>
</dbReference>
<gene>
    <name evidence="2" type="ORF">ABHF33_00545</name>
</gene>
<sequence length="281" mass="31327">MSKLNPKFEFKFEPENNHQRIAVLIDADNAQAKLVRPILAEIGKFGVATVKRIYGDFTKPNLNSWKTVLLEHSILPMQQYAYTTGKNATDSALIIDAMDLLHTGRFDAFCLVSSDSDFTRLAARIRESGLTVYGIGRATTPTPFKAACDKFIETDYLAADTDAEVDLSKDVKAVDKPPLKKEQVNVKEEIVPALPVPVQINPDIVALLKSAVDEISDDQGFTRVSDIGSYLTRQQPDFDSRKYGHKKLSDLIKAHASKFLIEEREIRVGSPKVLYVKNKGK</sequence>
<dbReference type="KEGG" id="cmav:ABHF33_00545"/>
<organism evidence="2">
    <name type="scientific">Chitinibacter mangrovi</name>
    <dbReference type="NCBI Taxonomy" id="3153927"/>
    <lineage>
        <taxon>Bacteria</taxon>
        <taxon>Pseudomonadati</taxon>
        <taxon>Pseudomonadota</taxon>
        <taxon>Betaproteobacteria</taxon>
        <taxon>Neisseriales</taxon>
        <taxon>Chitinibacteraceae</taxon>
        <taxon>Chitinibacter</taxon>
    </lineage>
</organism>
<dbReference type="EMBL" id="CP157355">
    <property type="protein sequence ID" value="XBM00807.1"/>
    <property type="molecule type" value="Genomic_DNA"/>
</dbReference>
<accession>A0AAU7F9S5</accession>
<dbReference type="PANTHER" id="PTHR35811:SF1">
    <property type="entry name" value="HTH OST-TYPE DOMAIN-CONTAINING PROTEIN"/>
    <property type="match status" value="1"/>
</dbReference>
<proteinExistence type="predicted"/>
<feature type="domain" description="HTH OST-type" evidence="1">
    <location>
        <begin position="200"/>
        <end position="278"/>
    </location>
</feature>
<dbReference type="Gene3D" id="3.30.420.610">
    <property type="entry name" value="LOTUS domain-like"/>
    <property type="match status" value="1"/>
</dbReference>
<name>A0AAU7F9S5_9NEIS</name>
<dbReference type="InterPro" id="IPR021139">
    <property type="entry name" value="NYN"/>
</dbReference>
<dbReference type="InterPro" id="IPR041966">
    <property type="entry name" value="LOTUS-like"/>
</dbReference>
<dbReference type="PANTHER" id="PTHR35811">
    <property type="entry name" value="SLR1870 PROTEIN"/>
    <property type="match status" value="1"/>
</dbReference>
<evidence type="ECO:0000259" key="1">
    <source>
        <dbReference type="PROSITE" id="PS51644"/>
    </source>
</evidence>
<dbReference type="PROSITE" id="PS51644">
    <property type="entry name" value="HTH_OST"/>
    <property type="match status" value="1"/>
</dbReference>
<dbReference type="AlphaFoldDB" id="A0AAU7F9S5"/>